<evidence type="ECO:0000313" key="3">
    <source>
        <dbReference type="Proteomes" id="UP001597533"/>
    </source>
</evidence>
<evidence type="ECO:0000313" key="2">
    <source>
        <dbReference type="EMBL" id="MFD2824462.1"/>
    </source>
</evidence>
<comment type="caution">
    <text evidence="2">The sequence shown here is derived from an EMBL/GenBank/DDBJ whole genome shotgun (WGS) entry which is preliminary data.</text>
</comment>
<keyword evidence="3" id="KW-1185">Reference proteome</keyword>
<gene>
    <name evidence="2" type="ORF">ACFS5M_12340</name>
</gene>
<evidence type="ECO:0008006" key="4">
    <source>
        <dbReference type="Google" id="ProtNLM"/>
    </source>
</evidence>
<feature type="signal peptide" evidence="1">
    <location>
        <begin position="1"/>
        <end position="20"/>
    </location>
</feature>
<feature type="chain" id="PRO_5045144155" description="Lipid/polyisoprenoid-binding YceI-like domain-containing protein" evidence="1">
    <location>
        <begin position="21"/>
        <end position="195"/>
    </location>
</feature>
<proteinExistence type="predicted"/>
<name>A0ABW5WP05_9FLAO</name>
<dbReference type="RefSeq" id="WP_183490454.1">
    <property type="nucleotide sequence ID" value="NZ_JBHUOV010000010.1"/>
</dbReference>
<reference evidence="3" key="1">
    <citation type="journal article" date="2019" name="Int. J. Syst. Evol. Microbiol.">
        <title>The Global Catalogue of Microorganisms (GCM) 10K type strain sequencing project: providing services to taxonomists for standard genome sequencing and annotation.</title>
        <authorList>
            <consortium name="The Broad Institute Genomics Platform"/>
            <consortium name="The Broad Institute Genome Sequencing Center for Infectious Disease"/>
            <person name="Wu L."/>
            <person name="Ma J."/>
        </authorList>
    </citation>
    <scope>NUCLEOTIDE SEQUENCE [LARGE SCALE GENOMIC DNA]</scope>
    <source>
        <strain evidence="3">KCTC 32141</strain>
    </source>
</reference>
<dbReference type="EMBL" id="JBHUOV010000010">
    <property type="protein sequence ID" value="MFD2824462.1"/>
    <property type="molecule type" value="Genomic_DNA"/>
</dbReference>
<evidence type="ECO:0000256" key="1">
    <source>
        <dbReference type="SAM" id="SignalP"/>
    </source>
</evidence>
<protein>
    <recommendedName>
        <fullName evidence="4">Lipid/polyisoprenoid-binding YceI-like domain-containing protein</fullName>
    </recommendedName>
</protein>
<dbReference type="Proteomes" id="UP001597533">
    <property type="component" value="Unassembled WGS sequence"/>
</dbReference>
<organism evidence="2 3">
    <name type="scientific">Lacinutrix iliipiscaria</name>
    <dbReference type="NCBI Taxonomy" id="1230532"/>
    <lineage>
        <taxon>Bacteria</taxon>
        <taxon>Pseudomonadati</taxon>
        <taxon>Bacteroidota</taxon>
        <taxon>Flavobacteriia</taxon>
        <taxon>Flavobacteriales</taxon>
        <taxon>Flavobacteriaceae</taxon>
        <taxon>Lacinutrix</taxon>
    </lineage>
</organism>
<sequence length="195" mass="22761">MKIRFLIAIFILALSYSTNAQSDYSNKQENIGNFTYFEPIFVHQNPNKPNRLYQRFEEISIIALDSVFKRKKPQYKINEKYSLNLTIADKNELIPFFNSENKIKTNIELSNSIKSISETTNNRYGIFFLIKTKSSLSSGTTPISKIRLEIIVIDLMQNKVVFYKNSKNLSPRDNGGYAFTLIKNLDYIYKEIRKL</sequence>
<accession>A0ABW5WP05</accession>
<keyword evidence="1" id="KW-0732">Signal</keyword>